<dbReference type="Gene3D" id="3.40.50.300">
    <property type="entry name" value="P-loop containing nucleotide triphosphate hydrolases"/>
    <property type="match status" value="1"/>
</dbReference>
<gene>
    <name evidence="4" type="ORF">VNO78_25187</name>
</gene>
<reference evidence="4 5" key="1">
    <citation type="submission" date="2024-01" db="EMBL/GenBank/DDBJ databases">
        <title>The genomes of 5 underutilized Papilionoideae crops provide insights into root nodulation and disease resistanc.</title>
        <authorList>
            <person name="Jiang F."/>
        </authorList>
    </citation>
    <scope>NUCLEOTIDE SEQUENCE [LARGE SCALE GENOMIC DNA]</scope>
    <source>
        <strain evidence="4">DUOXIRENSHENG_FW03</strain>
        <tissue evidence="4">Leaves</tissue>
    </source>
</reference>
<dbReference type="SUPFAM" id="SSF52540">
    <property type="entry name" value="P-loop containing nucleoside triphosphate hydrolases"/>
    <property type="match status" value="1"/>
</dbReference>
<dbReference type="EMBL" id="JAYMYS010000006">
    <property type="protein sequence ID" value="KAK7389891.1"/>
    <property type="molecule type" value="Genomic_DNA"/>
</dbReference>
<keyword evidence="5" id="KW-1185">Reference proteome</keyword>
<dbReference type="PANTHER" id="PTHR33463">
    <property type="entry name" value="NB-ARC DOMAIN-CONTAINING PROTEIN-RELATED"/>
    <property type="match status" value="1"/>
</dbReference>
<evidence type="ECO:0000313" key="4">
    <source>
        <dbReference type="EMBL" id="KAK7389891.1"/>
    </source>
</evidence>
<dbReference type="InterPro" id="IPR050905">
    <property type="entry name" value="Plant_NBS-LRR"/>
</dbReference>
<evidence type="ECO:0000256" key="2">
    <source>
        <dbReference type="SAM" id="Coils"/>
    </source>
</evidence>
<dbReference type="PANTHER" id="PTHR33463:SF196">
    <property type="entry name" value="NB-ARC DOMAIN DISEASE RESISTANCE PROTEIN"/>
    <property type="match status" value="1"/>
</dbReference>
<protein>
    <recommendedName>
        <fullName evidence="3">NB-ARC domain-containing protein</fullName>
    </recommendedName>
</protein>
<keyword evidence="1" id="KW-0611">Plant defense</keyword>
<dbReference type="Proteomes" id="UP001386955">
    <property type="component" value="Unassembled WGS sequence"/>
</dbReference>
<feature type="coiled-coil region" evidence="2">
    <location>
        <begin position="26"/>
        <end position="88"/>
    </location>
</feature>
<dbReference type="PRINTS" id="PR00364">
    <property type="entry name" value="DISEASERSIST"/>
</dbReference>
<organism evidence="4 5">
    <name type="scientific">Psophocarpus tetragonolobus</name>
    <name type="common">Winged bean</name>
    <name type="synonym">Dolichos tetragonolobus</name>
    <dbReference type="NCBI Taxonomy" id="3891"/>
    <lineage>
        <taxon>Eukaryota</taxon>
        <taxon>Viridiplantae</taxon>
        <taxon>Streptophyta</taxon>
        <taxon>Embryophyta</taxon>
        <taxon>Tracheophyta</taxon>
        <taxon>Spermatophyta</taxon>
        <taxon>Magnoliopsida</taxon>
        <taxon>eudicotyledons</taxon>
        <taxon>Gunneridae</taxon>
        <taxon>Pentapetalae</taxon>
        <taxon>rosids</taxon>
        <taxon>fabids</taxon>
        <taxon>Fabales</taxon>
        <taxon>Fabaceae</taxon>
        <taxon>Papilionoideae</taxon>
        <taxon>50 kb inversion clade</taxon>
        <taxon>NPAAA clade</taxon>
        <taxon>indigoferoid/millettioid clade</taxon>
        <taxon>Phaseoleae</taxon>
        <taxon>Psophocarpus</taxon>
    </lineage>
</organism>
<dbReference type="AlphaFoldDB" id="A0AAN9S7A1"/>
<feature type="domain" description="NB-ARC" evidence="3">
    <location>
        <begin position="159"/>
        <end position="277"/>
    </location>
</feature>
<dbReference type="GO" id="GO:0043531">
    <property type="term" value="F:ADP binding"/>
    <property type="evidence" value="ECO:0007669"/>
    <property type="project" value="InterPro"/>
</dbReference>
<name>A0AAN9S7A1_PSOTE</name>
<evidence type="ECO:0000256" key="1">
    <source>
        <dbReference type="ARBA" id="ARBA00022821"/>
    </source>
</evidence>
<accession>A0AAN9S7A1</accession>
<evidence type="ECO:0000313" key="5">
    <source>
        <dbReference type="Proteomes" id="UP001386955"/>
    </source>
</evidence>
<sequence>MEFASTIVERVINFVLDLSIRQLAYIVCYRQNVNELNDNVKNLGLEREKVKHQVDEADKNLKNIECKVREWAKRVSEFQAKVEEFENDEGHIKTRLSNGLIPYLRNRHRLDRQAKTIAVHVKKLTEESPKLNEVAYKENVTSNDATLSNVGYVEFGSTKSSMEEVMTKLEDSTVRMIGLHGPGGVGKSTLIREIAKKAQEKKLFDVVVIVEITANPNTQKIQEEIAYVLGLTLEGYGETVRADCLRRRLKKEKENTLVILDDLWDKLDLNKLGIPLEGDDDDEVDDLIKRNTLSKMRSNNKQDLLSKVTSNNKQDLNRKAVKWINPLISKGAKFC</sequence>
<keyword evidence="2" id="KW-0175">Coiled coil</keyword>
<proteinExistence type="predicted"/>
<dbReference type="InterPro" id="IPR027417">
    <property type="entry name" value="P-loop_NTPase"/>
</dbReference>
<evidence type="ECO:0000259" key="3">
    <source>
        <dbReference type="Pfam" id="PF00931"/>
    </source>
</evidence>
<comment type="caution">
    <text evidence="4">The sequence shown here is derived from an EMBL/GenBank/DDBJ whole genome shotgun (WGS) entry which is preliminary data.</text>
</comment>
<dbReference type="Pfam" id="PF00931">
    <property type="entry name" value="NB-ARC"/>
    <property type="match status" value="1"/>
</dbReference>
<dbReference type="InterPro" id="IPR002182">
    <property type="entry name" value="NB-ARC"/>
</dbReference>